<dbReference type="Proteomes" id="UP000808914">
    <property type="component" value="Unassembled WGS sequence"/>
</dbReference>
<reference evidence="2 3" key="1">
    <citation type="submission" date="2021-01" db="EMBL/GenBank/DDBJ databases">
        <title>Genomic Encyclopedia of Type Strains, Phase IV (KMG-IV): sequencing the most valuable type-strain genomes for metagenomic binning, comparative biology and taxonomic classification.</title>
        <authorList>
            <person name="Goeker M."/>
        </authorList>
    </citation>
    <scope>NUCLEOTIDE SEQUENCE [LARGE SCALE GENOMIC DNA]</scope>
    <source>
        <strain evidence="2 3">DSM 28236</strain>
    </source>
</reference>
<dbReference type="InterPro" id="IPR034660">
    <property type="entry name" value="DinB/YfiT-like"/>
</dbReference>
<accession>A0ABS2PX35</accession>
<protein>
    <recommendedName>
        <fullName evidence="1">DinB-like domain-containing protein</fullName>
    </recommendedName>
</protein>
<name>A0ABS2PX35_9BACL</name>
<keyword evidence="3" id="KW-1185">Reference proteome</keyword>
<evidence type="ECO:0000313" key="2">
    <source>
        <dbReference type="EMBL" id="MBM7644501.1"/>
    </source>
</evidence>
<dbReference type="EMBL" id="JAFBER010000003">
    <property type="protein sequence ID" value="MBM7644501.1"/>
    <property type="molecule type" value="Genomic_DNA"/>
</dbReference>
<evidence type="ECO:0000313" key="3">
    <source>
        <dbReference type="Proteomes" id="UP000808914"/>
    </source>
</evidence>
<dbReference type="SUPFAM" id="SSF109854">
    <property type="entry name" value="DinB/YfiT-like putative metalloenzymes"/>
    <property type="match status" value="1"/>
</dbReference>
<sequence length="138" mass="15999">MNEAVKGLAQEQLDTPYRQGGWKLYQVVHHLADSHLNGYIRIKMGLTENEPIIKTYDQELWAELEDNKCPIEVSLNLFSSVHKRFAFLLKSLNNDELKRKVCHPESGLLTIEQLIATYAWHGKHHTAHIISLRELKGW</sequence>
<dbReference type="InterPro" id="IPR024775">
    <property type="entry name" value="DinB-like"/>
</dbReference>
<comment type="caution">
    <text evidence="2">The sequence shown here is derived from an EMBL/GenBank/DDBJ whole genome shotgun (WGS) entry which is preliminary data.</text>
</comment>
<dbReference type="Pfam" id="PF12867">
    <property type="entry name" value="DinB_2"/>
    <property type="match status" value="1"/>
</dbReference>
<dbReference type="Gene3D" id="1.20.120.450">
    <property type="entry name" value="dinb family like domain"/>
    <property type="match status" value="1"/>
</dbReference>
<organism evidence="2 3">
    <name type="scientific">Scopulibacillus daqui</name>
    <dbReference type="NCBI Taxonomy" id="1469162"/>
    <lineage>
        <taxon>Bacteria</taxon>
        <taxon>Bacillati</taxon>
        <taxon>Bacillota</taxon>
        <taxon>Bacilli</taxon>
        <taxon>Bacillales</taxon>
        <taxon>Sporolactobacillaceae</taxon>
        <taxon>Scopulibacillus</taxon>
    </lineage>
</organism>
<proteinExistence type="predicted"/>
<evidence type="ECO:0000259" key="1">
    <source>
        <dbReference type="Pfam" id="PF12867"/>
    </source>
</evidence>
<gene>
    <name evidence="2" type="ORF">JOD45_000694</name>
</gene>
<dbReference type="NCBIfam" id="NF009807">
    <property type="entry name" value="PRK13291.1"/>
    <property type="match status" value="1"/>
</dbReference>
<feature type="domain" description="DinB-like" evidence="1">
    <location>
        <begin position="2"/>
        <end position="129"/>
    </location>
</feature>